<reference evidence="3 4" key="1">
    <citation type="submission" date="2022-01" db="EMBL/GenBank/DDBJ databases">
        <authorList>
            <person name="Xiong W."/>
            <person name="Schranz E."/>
        </authorList>
    </citation>
    <scope>NUCLEOTIDE SEQUENCE [LARGE SCALE GENOMIC DNA]</scope>
</reference>
<dbReference type="EMBL" id="CAKMRJ010005745">
    <property type="protein sequence ID" value="CAH1452996.1"/>
    <property type="molecule type" value="Genomic_DNA"/>
</dbReference>
<dbReference type="AlphaFoldDB" id="A0AAU9PRF8"/>
<feature type="coiled-coil region" evidence="1">
    <location>
        <begin position="400"/>
        <end position="434"/>
    </location>
</feature>
<feature type="compositionally biased region" description="Polar residues" evidence="2">
    <location>
        <begin position="174"/>
        <end position="183"/>
    </location>
</feature>
<accession>A0AAU9PRF8</accession>
<dbReference type="Proteomes" id="UP001157418">
    <property type="component" value="Unassembled WGS sequence"/>
</dbReference>
<comment type="caution">
    <text evidence="3">The sequence shown here is derived from an EMBL/GenBank/DDBJ whole genome shotgun (WGS) entry which is preliminary data.</text>
</comment>
<name>A0AAU9PRF8_9ASTR</name>
<feature type="region of interest" description="Disordered" evidence="2">
    <location>
        <begin position="163"/>
        <end position="189"/>
    </location>
</feature>
<keyword evidence="1" id="KW-0175">Coiled coil</keyword>
<organism evidence="3 4">
    <name type="scientific">Lactuca virosa</name>
    <dbReference type="NCBI Taxonomy" id="75947"/>
    <lineage>
        <taxon>Eukaryota</taxon>
        <taxon>Viridiplantae</taxon>
        <taxon>Streptophyta</taxon>
        <taxon>Embryophyta</taxon>
        <taxon>Tracheophyta</taxon>
        <taxon>Spermatophyta</taxon>
        <taxon>Magnoliopsida</taxon>
        <taxon>eudicotyledons</taxon>
        <taxon>Gunneridae</taxon>
        <taxon>Pentapetalae</taxon>
        <taxon>asterids</taxon>
        <taxon>campanulids</taxon>
        <taxon>Asterales</taxon>
        <taxon>Asteraceae</taxon>
        <taxon>Cichorioideae</taxon>
        <taxon>Cichorieae</taxon>
        <taxon>Lactucinae</taxon>
        <taxon>Lactuca</taxon>
    </lineage>
</organism>
<proteinExistence type="predicted"/>
<evidence type="ECO:0000313" key="3">
    <source>
        <dbReference type="EMBL" id="CAH1452996.1"/>
    </source>
</evidence>
<protein>
    <submittedName>
        <fullName evidence="3">Uncharacterized protein</fullName>
    </submittedName>
</protein>
<evidence type="ECO:0000313" key="4">
    <source>
        <dbReference type="Proteomes" id="UP001157418"/>
    </source>
</evidence>
<sequence>MEEVHQEQEPHLNPTVDLNMDKLSLTRDNVPLEVVDALTIALHDITQKNMYKGKYIKDKSPFLVKHLQICISRKKIVSSEKCLTRHLMDQKRYRGIEKPSQQKLKNTNFSKMKSLSPKIPTNLMLQDEEMHTYETMESLSPHQSHMRRVSSLNHDEEDYEEEEHGVDSFRDENIGSTSHGMSNTRKESRALNETKKWRSNKANLVFEVDECTGRIVGEDSQQIITKGGCVVRDHAKFDGTTWKNQSDLLKYDIITKCMGNSTYDPSCRSMVRAIDTQLANQHKNREYRLHLHFKKFSTKEEAINHPPNGVINVDWVKLCQKFASEEFQKVSIRNKKNKSFNQVPPAVGTISIAMIVDMNEFLNEEASSSCSPAEICMKKLHRIPGYINGRSVSTKQVLGTEKLQMELELEKEKSKALEEEIRVIKEEQLQFQEE</sequence>
<keyword evidence="4" id="KW-1185">Reference proteome</keyword>
<gene>
    <name evidence="3" type="ORF">LVIROSA_LOCUS38275</name>
</gene>
<evidence type="ECO:0000256" key="2">
    <source>
        <dbReference type="SAM" id="MobiDB-lite"/>
    </source>
</evidence>
<evidence type="ECO:0000256" key="1">
    <source>
        <dbReference type="SAM" id="Coils"/>
    </source>
</evidence>